<feature type="compositionally biased region" description="Acidic residues" evidence="1">
    <location>
        <begin position="191"/>
        <end position="202"/>
    </location>
</feature>
<dbReference type="Pfam" id="PF01451">
    <property type="entry name" value="LMWPc"/>
    <property type="match status" value="1"/>
</dbReference>
<evidence type="ECO:0000256" key="1">
    <source>
        <dbReference type="SAM" id="MobiDB-lite"/>
    </source>
</evidence>
<dbReference type="InterPro" id="IPR036196">
    <property type="entry name" value="Ptyr_pPase_sf"/>
</dbReference>
<dbReference type="GO" id="GO:0004725">
    <property type="term" value="F:protein tyrosine phosphatase activity"/>
    <property type="evidence" value="ECO:0007669"/>
    <property type="project" value="UniProtKB-EC"/>
</dbReference>
<evidence type="ECO:0000313" key="4">
    <source>
        <dbReference type="Proteomes" id="UP001239215"/>
    </source>
</evidence>
<evidence type="ECO:0000313" key="3">
    <source>
        <dbReference type="EMBL" id="MDQ1102965.1"/>
    </source>
</evidence>
<keyword evidence="3" id="KW-0378">Hydrolase</keyword>
<comment type="caution">
    <text evidence="3">The sequence shown here is derived from an EMBL/GenBank/DDBJ whole genome shotgun (WGS) entry which is preliminary data.</text>
</comment>
<dbReference type="InterPro" id="IPR050438">
    <property type="entry name" value="LMW_PTPase"/>
</dbReference>
<evidence type="ECO:0000259" key="2">
    <source>
        <dbReference type="SMART" id="SM00226"/>
    </source>
</evidence>
<dbReference type="SMART" id="SM00226">
    <property type="entry name" value="LMWPc"/>
    <property type="match status" value="1"/>
</dbReference>
<dbReference type="PANTHER" id="PTHR11717:SF31">
    <property type="entry name" value="LOW MOLECULAR WEIGHT PROTEIN-TYROSINE-PHOSPHATASE ETP-RELATED"/>
    <property type="match status" value="1"/>
</dbReference>
<dbReference type="Proteomes" id="UP001239215">
    <property type="component" value="Unassembled WGS sequence"/>
</dbReference>
<name>A0AAJ1TVS1_9ACTN</name>
<dbReference type="SUPFAM" id="SSF52788">
    <property type="entry name" value="Phosphotyrosine protein phosphatases I"/>
    <property type="match status" value="1"/>
</dbReference>
<reference evidence="3" key="1">
    <citation type="submission" date="2023-07" db="EMBL/GenBank/DDBJ databases">
        <title>Functional and genomic diversity of the sorghum phyllosphere microbiome.</title>
        <authorList>
            <person name="Shade A."/>
        </authorList>
    </citation>
    <scope>NUCLEOTIDE SEQUENCE</scope>
    <source>
        <strain evidence="3">SORGH_AS_1067</strain>
    </source>
</reference>
<dbReference type="InterPro" id="IPR023485">
    <property type="entry name" value="Ptyr_pPase"/>
</dbReference>
<gene>
    <name evidence="3" type="ORF">QE405_000249</name>
</gene>
<dbReference type="EMBL" id="JAUTAN010000001">
    <property type="protein sequence ID" value="MDQ1102965.1"/>
    <property type="molecule type" value="Genomic_DNA"/>
</dbReference>
<dbReference type="RefSeq" id="WP_307198413.1">
    <property type="nucleotide sequence ID" value="NZ_JAUTAN010000001.1"/>
</dbReference>
<dbReference type="PANTHER" id="PTHR11717">
    <property type="entry name" value="LOW MOLECULAR WEIGHT PROTEIN TYROSINE PHOSPHATASE"/>
    <property type="match status" value="1"/>
</dbReference>
<feature type="region of interest" description="Disordered" evidence="1">
    <location>
        <begin position="191"/>
        <end position="210"/>
    </location>
</feature>
<feature type="domain" description="Phosphotyrosine protein phosphatase I" evidence="2">
    <location>
        <begin position="1"/>
        <end position="177"/>
    </location>
</feature>
<dbReference type="AlphaFoldDB" id="A0AAJ1TVS1"/>
<proteinExistence type="predicted"/>
<sequence length="210" mass="22256">MRILIVCVGNVCRSPLGERLLRLALADEVAAGLVEVTSAGTGALEGRAMEPDAAAELARLGGSADGFVARAVTDEMLRASDLVLTATTEVRKQVVGITPAVLHRTFTLKELALVVEEEAQHVQVLPDVRRAMRALSARRGAVSRNDLDVPDPMGRDAARHREAADQIAATVEVLAPLVAVLVEERQAAEAEALEAQEAQEEAQEARAGEA</sequence>
<protein>
    <submittedName>
        <fullName evidence="3">Protein-tyrosine phosphatase</fullName>
        <ecNumber evidence="3">3.1.3.48</ecNumber>
    </submittedName>
</protein>
<dbReference type="EC" id="3.1.3.48" evidence="3"/>
<organism evidence="3 4">
    <name type="scientific">Nocardioides zeae</name>
    <dbReference type="NCBI Taxonomy" id="1457234"/>
    <lineage>
        <taxon>Bacteria</taxon>
        <taxon>Bacillati</taxon>
        <taxon>Actinomycetota</taxon>
        <taxon>Actinomycetes</taxon>
        <taxon>Propionibacteriales</taxon>
        <taxon>Nocardioidaceae</taxon>
        <taxon>Nocardioides</taxon>
    </lineage>
</organism>
<dbReference type="Gene3D" id="3.40.50.2300">
    <property type="match status" value="1"/>
</dbReference>
<accession>A0AAJ1TVS1</accession>